<dbReference type="Proteomes" id="UP000051213">
    <property type="component" value="Unassembled WGS sequence"/>
</dbReference>
<reference evidence="1 2" key="1">
    <citation type="submission" date="2015-10" db="EMBL/GenBank/DDBJ databases">
        <title>Metagenome-Assembled Genomes uncover a global brackish microbiome.</title>
        <authorList>
            <person name="Hugerth L.W."/>
            <person name="Larsson J."/>
            <person name="Alneberg J."/>
            <person name="Lindh M.V."/>
            <person name="Legrand C."/>
            <person name="Pinhassi J."/>
            <person name="Andersson A.F."/>
        </authorList>
    </citation>
    <scope>NUCLEOTIDE SEQUENCE [LARGE SCALE GENOMIC DNA]</scope>
    <source>
        <strain evidence="1">BACL26 MAG-121220-bin70</strain>
    </source>
</reference>
<proteinExistence type="predicted"/>
<organism evidence="1 2">
    <name type="scientific">SAR92 bacterium BACL26 MAG-121220-bin70</name>
    <dbReference type="NCBI Taxonomy" id="1655626"/>
    <lineage>
        <taxon>Bacteria</taxon>
        <taxon>Pseudomonadati</taxon>
        <taxon>Pseudomonadota</taxon>
        <taxon>Gammaproteobacteria</taxon>
        <taxon>Cellvibrionales</taxon>
        <taxon>Porticoccaceae</taxon>
        <taxon>SAR92 clade</taxon>
    </lineage>
</organism>
<protein>
    <submittedName>
        <fullName evidence="1">Uncharacterized protein</fullName>
    </submittedName>
</protein>
<sequence>MSAADAKLYWNIYLKRSAKSTTKRLFKTHFARRSITKLNDGLHHFTDLKLALQRLQDRNHSLKANALKVP</sequence>
<dbReference type="EMBL" id="LICA01000088">
    <property type="protein sequence ID" value="KRO95433.1"/>
    <property type="molecule type" value="Genomic_DNA"/>
</dbReference>
<name>A0A0R2U7C3_9GAMM</name>
<gene>
    <name evidence="1" type="ORF">ABS24_01355</name>
</gene>
<evidence type="ECO:0000313" key="2">
    <source>
        <dbReference type="Proteomes" id="UP000051213"/>
    </source>
</evidence>
<evidence type="ECO:0000313" key="1">
    <source>
        <dbReference type="EMBL" id="KRO95433.1"/>
    </source>
</evidence>
<dbReference type="AlphaFoldDB" id="A0A0R2U7C3"/>
<comment type="caution">
    <text evidence="1">The sequence shown here is derived from an EMBL/GenBank/DDBJ whole genome shotgun (WGS) entry which is preliminary data.</text>
</comment>
<accession>A0A0R2U7C3</accession>